<dbReference type="Gene3D" id="3.30.559.30">
    <property type="entry name" value="Nonribosomal peptide synthetase, condensation domain"/>
    <property type="match status" value="1"/>
</dbReference>
<dbReference type="InterPro" id="IPR001242">
    <property type="entry name" value="Condensation_dom"/>
</dbReference>
<dbReference type="OrthoDB" id="4510909at2759"/>
<dbReference type="AlphaFoldDB" id="A0A5M9MTZ5"/>
<dbReference type="GO" id="GO:0003824">
    <property type="term" value="F:catalytic activity"/>
    <property type="evidence" value="ECO:0007669"/>
    <property type="project" value="InterPro"/>
</dbReference>
<evidence type="ECO:0000313" key="2">
    <source>
        <dbReference type="EMBL" id="KAA8649426.1"/>
    </source>
</evidence>
<dbReference type="VEuPathDB" id="FungiDB:EYZ11_012673"/>
<reference evidence="2 3" key="1">
    <citation type="submission" date="2019-08" db="EMBL/GenBank/DDBJ databases">
        <title>The genome sequence of a newly discovered highly antifungal drug resistant Aspergillus species, Aspergillus tanneri NIH 1004.</title>
        <authorList>
            <person name="Mounaud S."/>
            <person name="Singh I."/>
            <person name="Joardar V."/>
            <person name="Pakala S."/>
            <person name="Pakala S."/>
            <person name="Venepally P."/>
            <person name="Chung J.K."/>
            <person name="Losada L."/>
            <person name="Nierman W.C."/>
        </authorList>
    </citation>
    <scope>NUCLEOTIDE SEQUENCE [LARGE SCALE GENOMIC DNA]</scope>
    <source>
        <strain evidence="2 3">NIH1004</strain>
    </source>
</reference>
<dbReference type="Pfam" id="PF00668">
    <property type="entry name" value="Condensation"/>
    <property type="match status" value="1"/>
</dbReference>
<organism evidence="2 3">
    <name type="scientific">Aspergillus tanneri</name>
    <dbReference type="NCBI Taxonomy" id="1220188"/>
    <lineage>
        <taxon>Eukaryota</taxon>
        <taxon>Fungi</taxon>
        <taxon>Dikarya</taxon>
        <taxon>Ascomycota</taxon>
        <taxon>Pezizomycotina</taxon>
        <taxon>Eurotiomycetes</taxon>
        <taxon>Eurotiomycetidae</taxon>
        <taxon>Eurotiales</taxon>
        <taxon>Aspergillaceae</taxon>
        <taxon>Aspergillus</taxon>
        <taxon>Aspergillus subgen. Circumdati</taxon>
    </lineage>
</organism>
<dbReference type="GeneID" id="54324799"/>
<dbReference type="SUPFAM" id="SSF52777">
    <property type="entry name" value="CoA-dependent acyltransferases"/>
    <property type="match status" value="2"/>
</dbReference>
<name>A0A5M9MTZ5_9EURO</name>
<dbReference type="Gene3D" id="3.30.559.10">
    <property type="entry name" value="Chloramphenicol acetyltransferase-like domain"/>
    <property type="match status" value="2"/>
</dbReference>
<dbReference type="EMBL" id="QUQM01000001">
    <property type="protein sequence ID" value="KAA8649426.1"/>
    <property type="molecule type" value="Genomic_DNA"/>
</dbReference>
<evidence type="ECO:0000313" key="3">
    <source>
        <dbReference type="Proteomes" id="UP000324241"/>
    </source>
</evidence>
<feature type="domain" description="Condensation" evidence="1">
    <location>
        <begin position="1"/>
        <end position="114"/>
    </location>
</feature>
<protein>
    <submittedName>
        <fullName evidence="2">Nonribosomal peptide synthetases (NRPS)</fullName>
    </submittedName>
</protein>
<dbReference type="Proteomes" id="UP000324241">
    <property type="component" value="Unassembled WGS sequence"/>
</dbReference>
<gene>
    <name evidence="2" type="ORF">ATNIH1004_002097</name>
</gene>
<sequence>MRLEGPLSADALERAVRVVGERHEALRTCLSVENGESPVQTILVQSTLGLERKSYRIMTNVEDGTREISNRIYNIEHGQMMRILLLCPTTASATPQVHYLIIGYHHINMDGVSLEYPDFAAKQCQERDDGSWNKDLTFWKRKFPDIPPEFPILPLTTVTDRKTLLQYGHYRVQQRLDVSLGRQIRQVCKSAKSTPSHFYLAAFVALLCRLADPITSTGFNHDGSIFAYAASYDWNKGFRYNTPEDPMRVVFHPVDDAECRPKNPVKR</sequence>
<comment type="caution">
    <text evidence="2">The sequence shown here is derived from an EMBL/GenBank/DDBJ whole genome shotgun (WGS) entry which is preliminary data.</text>
</comment>
<proteinExistence type="predicted"/>
<accession>A0A5M9MTZ5</accession>
<dbReference type="InterPro" id="IPR023213">
    <property type="entry name" value="CAT-like_dom_sf"/>
</dbReference>
<dbReference type="RefSeq" id="XP_033428787.1">
    <property type="nucleotide sequence ID" value="XM_033566792.1"/>
</dbReference>
<evidence type="ECO:0000259" key="1">
    <source>
        <dbReference type="Pfam" id="PF00668"/>
    </source>
</evidence>